<dbReference type="EMBL" id="JACCCF010000001">
    <property type="protein sequence ID" value="NYE40120.1"/>
    <property type="molecule type" value="Genomic_DNA"/>
</dbReference>
<dbReference type="EMBL" id="BLWC01000001">
    <property type="protein sequence ID" value="GFM96385.1"/>
    <property type="molecule type" value="Genomic_DNA"/>
</dbReference>
<dbReference type="PROSITE" id="PS51186">
    <property type="entry name" value="GNAT"/>
    <property type="match status" value="1"/>
</dbReference>
<feature type="domain" description="N-acetyltransferase" evidence="1">
    <location>
        <begin position="3"/>
        <end position="157"/>
    </location>
</feature>
<dbReference type="InterPro" id="IPR000182">
    <property type="entry name" value="GNAT_dom"/>
</dbReference>
<dbReference type="Proteomes" id="UP000498980">
    <property type="component" value="Unassembled WGS sequence"/>
</dbReference>
<reference evidence="2 4" key="1">
    <citation type="submission" date="2020-05" db="EMBL/GenBank/DDBJ databases">
        <title>Whole genome shotgun sequence of Streptomyces fulvorobeus NBRC 15897.</title>
        <authorList>
            <person name="Komaki H."/>
            <person name="Tamura T."/>
        </authorList>
    </citation>
    <scope>NUCLEOTIDE SEQUENCE [LARGE SCALE GENOMIC DNA]</scope>
    <source>
        <strain evidence="2 4">NBRC 15897</strain>
    </source>
</reference>
<reference evidence="3 5" key="2">
    <citation type="submission" date="2020-07" db="EMBL/GenBank/DDBJ databases">
        <title>Sequencing the genomes of 1000 actinobacteria strains.</title>
        <authorList>
            <person name="Klenk H.-P."/>
        </authorList>
    </citation>
    <scope>NUCLEOTIDE SEQUENCE [LARGE SCALE GENOMIC DNA]</scope>
    <source>
        <strain evidence="3 5">DSM 41455</strain>
    </source>
</reference>
<dbReference type="Proteomes" id="UP000530403">
    <property type="component" value="Unassembled WGS sequence"/>
</dbReference>
<evidence type="ECO:0000313" key="3">
    <source>
        <dbReference type="EMBL" id="NYE40120.1"/>
    </source>
</evidence>
<dbReference type="PANTHER" id="PTHR43328:SF1">
    <property type="entry name" value="N-ACETYLTRANSFERASE DOMAIN-CONTAINING PROTEIN"/>
    <property type="match status" value="1"/>
</dbReference>
<proteinExistence type="predicted"/>
<evidence type="ECO:0000259" key="1">
    <source>
        <dbReference type="PROSITE" id="PS51186"/>
    </source>
</evidence>
<keyword evidence="2" id="KW-0808">Transferase</keyword>
<organism evidence="2 4">
    <name type="scientific">Streptomyces fulvorobeus</name>
    <dbReference type="NCBI Taxonomy" id="284028"/>
    <lineage>
        <taxon>Bacteria</taxon>
        <taxon>Bacillati</taxon>
        <taxon>Actinomycetota</taxon>
        <taxon>Actinomycetes</taxon>
        <taxon>Kitasatosporales</taxon>
        <taxon>Streptomycetaceae</taxon>
        <taxon>Streptomyces</taxon>
    </lineage>
</organism>
<sequence>MDVTLREVRDGDLPLFFVYMSDPEATRVAAFTAKDPTDRAAFDAHWARIRAAGNILMRTVLADGAVVGNTGVYGPPDDRQVTYWIDRAHWGHGVATAALRALLALVPERPLHARAAADNLGSIRVLRKCGFTVTGGDRGFAEARGEETDEVLLTLDA</sequence>
<protein>
    <submittedName>
        <fullName evidence="2 3">N-acetyltransferase</fullName>
    </submittedName>
</protein>
<dbReference type="AlphaFoldDB" id="A0A7J0C1J3"/>
<dbReference type="PANTHER" id="PTHR43328">
    <property type="entry name" value="ACETYLTRANSFERASE-RELATED"/>
    <property type="match status" value="1"/>
</dbReference>
<comment type="caution">
    <text evidence="2">The sequence shown here is derived from an EMBL/GenBank/DDBJ whole genome shotgun (WGS) entry which is preliminary data.</text>
</comment>
<dbReference type="Pfam" id="PF13302">
    <property type="entry name" value="Acetyltransf_3"/>
    <property type="match status" value="1"/>
</dbReference>
<keyword evidence="4" id="KW-1185">Reference proteome</keyword>
<evidence type="ECO:0000313" key="5">
    <source>
        <dbReference type="Proteomes" id="UP000530403"/>
    </source>
</evidence>
<accession>A0A7J0C1J3</accession>
<dbReference type="RefSeq" id="WP_173312250.1">
    <property type="nucleotide sequence ID" value="NZ_BAAAUE010000007.1"/>
</dbReference>
<gene>
    <name evidence="3" type="ORF">HEB29_001131</name>
    <name evidence="2" type="ORF">Sfulv_11960</name>
</gene>
<dbReference type="GO" id="GO:0016747">
    <property type="term" value="F:acyltransferase activity, transferring groups other than amino-acyl groups"/>
    <property type="evidence" value="ECO:0007669"/>
    <property type="project" value="InterPro"/>
</dbReference>
<dbReference type="InterPro" id="IPR016181">
    <property type="entry name" value="Acyl_CoA_acyltransferase"/>
</dbReference>
<evidence type="ECO:0000313" key="4">
    <source>
        <dbReference type="Proteomes" id="UP000498980"/>
    </source>
</evidence>
<evidence type="ECO:0000313" key="2">
    <source>
        <dbReference type="EMBL" id="GFM96385.1"/>
    </source>
</evidence>
<dbReference type="SUPFAM" id="SSF55729">
    <property type="entry name" value="Acyl-CoA N-acyltransferases (Nat)"/>
    <property type="match status" value="1"/>
</dbReference>
<dbReference type="Gene3D" id="3.40.630.30">
    <property type="match status" value="1"/>
</dbReference>
<name>A0A7J0C1J3_9ACTN</name>